<evidence type="ECO:0000313" key="2">
    <source>
        <dbReference type="EMBL" id="CAG8697792.1"/>
    </source>
</evidence>
<feature type="non-terminal residue" evidence="2">
    <location>
        <position position="1"/>
    </location>
</feature>
<feature type="compositionally biased region" description="Acidic residues" evidence="1">
    <location>
        <begin position="81"/>
        <end position="92"/>
    </location>
</feature>
<comment type="caution">
    <text evidence="2">The sequence shown here is derived from an EMBL/GenBank/DDBJ whole genome shotgun (WGS) entry which is preliminary data.</text>
</comment>
<feature type="compositionally biased region" description="Basic and acidic residues" evidence="1">
    <location>
        <begin position="45"/>
        <end position="55"/>
    </location>
</feature>
<feature type="region of interest" description="Disordered" evidence="1">
    <location>
        <begin position="31"/>
        <end position="92"/>
    </location>
</feature>
<reference evidence="2" key="1">
    <citation type="submission" date="2021-06" db="EMBL/GenBank/DDBJ databases">
        <authorList>
            <person name="Kallberg Y."/>
            <person name="Tangrot J."/>
            <person name="Rosling A."/>
        </authorList>
    </citation>
    <scope>NUCLEOTIDE SEQUENCE</scope>
    <source>
        <strain evidence="2">MT106</strain>
    </source>
</reference>
<sequence length="92" mass="10857">PFFIEDQTRLVINTLNAFRDTRNFERTTPNINIEEIENDSDDYYSETRHSEENEKNLINNNLFEEQGTPSPQYQTQTPTPEPEEDEMANIDT</sequence>
<organism evidence="2 3">
    <name type="scientific">Ambispora gerdemannii</name>
    <dbReference type="NCBI Taxonomy" id="144530"/>
    <lineage>
        <taxon>Eukaryota</taxon>
        <taxon>Fungi</taxon>
        <taxon>Fungi incertae sedis</taxon>
        <taxon>Mucoromycota</taxon>
        <taxon>Glomeromycotina</taxon>
        <taxon>Glomeromycetes</taxon>
        <taxon>Archaeosporales</taxon>
        <taxon>Ambisporaceae</taxon>
        <taxon>Ambispora</taxon>
    </lineage>
</organism>
<gene>
    <name evidence="2" type="ORF">AGERDE_LOCUS13354</name>
</gene>
<protein>
    <submittedName>
        <fullName evidence="2">8547_t:CDS:1</fullName>
    </submittedName>
</protein>
<dbReference type="EMBL" id="CAJVPL010017114">
    <property type="protein sequence ID" value="CAG8697792.1"/>
    <property type="molecule type" value="Genomic_DNA"/>
</dbReference>
<accession>A0A9N9HNA7</accession>
<evidence type="ECO:0000256" key="1">
    <source>
        <dbReference type="SAM" id="MobiDB-lite"/>
    </source>
</evidence>
<evidence type="ECO:0000313" key="3">
    <source>
        <dbReference type="Proteomes" id="UP000789831"/>
    </source>
</evidence>
<feature type="non-terminal residue" evidence="2">
    <location>
        <position position="92"/>
    </location>
</feature>
<proteinExistence type="predicted"/>
<dbReference type="AlphaFoldDB" id="A0A9N9HNA7"/>
<feature type="compositionally biased region" description="Acidic residues" evidence="1">
    <location>
        <begin position="34"/>
        <end position="44"/>
    </location>
</feature>
<keyword evidence="3" id="KW-1185">Reference proteome</keyword>
<name>A0A9N9HNA7_9GLOM</name>
<feature type="compositionally biased region" description="Low complexity" evidence="1">
    <location>
        <begin position="56"/>
        <end position="78"/>
    </location>
</feature>
<dbReference type="Proteomes" id="UP000789831">
    <property type="component" value="Unassembled WGS sequence"/>
</dbReference>